<dbReference type="InterPro" id="IPR000214">
    <property type="entry name" value="Znf_DNA_glyclase/AP_lyase"/>
</dbReference>
<keyword evidence="6 15" id="KW-0863">Zinc-finger</keyword>
<keyword evidence="10 15" id="KW-0234">DNA repair</keyword>
<dbReference type="HAMAP" id="MF_00103">
    <property type="entry name" value="Fapy_DNA_glycosyl"/>
    <property type="match status" value="1"/>
</dbReference>
<dbReference type="CDD" id="cd08966">
    <property type="entry name" value="EcFpg-like_N"/>
    <property type="match status" value="1"/>
</dbReference>
<keyword evidence="19" id="KW-1185">Reference proteome</keyword>
<dbReference type="EC" id="4.2.99.18" evidence="15"/>
<dbReference type="Gene3D" id="3.20.190.10">
    <property type="entry name" value="MutM-like, N-terminal"/>
    <property type="match status" value="1"/>
</dbReference>
<comment type="caution">
    <text evidence="15">Lacks conserved residue(s) required for the propagation of feature annotation.</text>
</comment>
<dbReference type="PANTHER" id="PTHR22993">
    <property type="entry name" value="FORMAMIDOPYRIMIDINE-DNA GLYCOSYLASE"/>
    <property type="match status" value="1"/>
</dbReference>
<dbReference type="SMART" id="SM01232">
    <property type="entry name" value="H2TH"/>
    <property type="match status" value="1"/>
</dbReference>
<evidence type="ECO:0000256" key="9">
    <source>
        <dbReference type="ARBA" id="ARBA00023125"/>
    </source>
</evidence>
<evidence type="ECO:0000256" key="5">
    <source>
        <dbReference type="ARBA" id="ARBA00022763"/>
    </source>
</evidence>
<evidence type="ECO:0000256" key="12">
    <source>
        <dbReference type="ARBA" id="ARBA00023268"/>
    </source>
</evidence>
<dbReference type="Proteomes" id="UP001197378">
    <property type="component" value="Unassembled WGS sequence"/>
</dbReference>
<dbReference type="GO" id="GO:0008270">
    <property type="term" value="F:zinc ion binding"/>
    <property type="evidence" value="ECO:0007669"/>
    <property type="project" value="UniProtKB-UniRule"/>
</dbReference>
<evidence type="ECO:0000256" key="6">
    <source>
        <dbReference type="ARBA" id="ARBA00022771"/>
    </source>
</evidence>
<dbReference type="Pfam" id="PF01149">
    <property type="entry name" value="Fapy_DNA_glyco"/>
    <property type="match status" value="1"/>
</dbReference>
<keyword evidence="9 15" id="KW-0238">DNA-binding</keyword>
<evidence type="ECO:0000256" key="11">
    <source>
        <dbReference type="ARBA" id="ARBA00023239"/>
    </source>
</evidence>
<feature type="binding site" evidence="15">
    <location>
        <position position="110"/>
    </location>
    <ligand>
        <name>DNA</name>
        <dbReference type="ChEBI" id="CHEBI:16991"/>
    </ligand>
</feature>
<dbReference type="EC" id="3.2.2.23" evidence="15"/>
<feature type="active site" description="Proton donor; for delta-elimination activity" evidence="15">
    <location>
        <position position="260"/>
    </location>
</feature>
<dbReference type="SUPFAM" id="SSF46946">
    <property type="entry name" value="S13-like H2TH domain"/>
    <property type="match status" value="1"/>
</dbReference>
<keyword evidence="5 15" id="KW-0227">DNA damage</keyword>
<keyword evidence="13 15" id="KW-0326">Glycosidase</keyword>
<protein>
    <recommendedName>
        <fullName evidence="15">Formamidopyrimidine-DNA glycosylase</fullName>
        <shortName evidence="15">Fapy-DNA glycosylase</shortName>
        <ecNumber evidence="15">3.2.2.23</ecNumber>
    </recommendedName>
    <alternativeName>
        <fullName evidence="15">DNA-(apurinic or apyrimidinic site) lyase MutM</fullName>
        <shortName evidence="15">AP lyase MutM</shortName>
        <ecNumber evidence="15">4.2.99.18</ecNumber>
    </alternativeName>
</protein>
<dbReference type="PROSITE" id="PS51066">
    <property type="entry name" value="ZF_FPG_2"/>
    <property type="match status" value="1"/>
</dbReference>
<keyword evidence="7 15" id="KW-0378">Hydrolase</keyword>
<comment type="caution">
    <text evidence="18">The sequence shown here is derived from an EMBL/GenBank/DDBJ whole genome shotgun (WGS) entry which is preliminary data.</text>
</comment>
<dbReference type="SUPFAM" id="SSF57716">
    <property type="entry name" value="Glucocorticoid receptor-like (DNA-binding domain)"/>
    <property type="match status" value="1"/>
</dbReference>
<evidence type="ECO:0000259" key="17">
    <source>
        <dbReference type="PROSITE" id="PS51068"/>
    </source>
</evidence>
<proteinExistence type="inferred from homology"/>
<keyword evidence="8 15" id="KW-0862">Zinc</keyword>
<evidence type="ECO:0000259" key="16">
    <source>
        <dbReference type="PROSITE" id="PS51066"/>
    </source>
</evidence>
<dbReference type="InterPro" id="IPR010663">
    <property type="entry name" value="Znf_FPG/IleRS"/>
</dbReference>
<keyword evidence="12 15" id="KW-0511">Multifunctional enzyme</keyword>
<comment type="similarity">
    <text evidence="2 15">Belongs to the FPG family.</text>
</comment>
<evidence type="ECO:0000256" key="8">
    <source>
        <dbReference type="ARBA" id="ARBA00022833"/>
    </source>
</evidence>
<dbReference type="FunFam" id="3.20.190.10:FF:000001">
    <property type="entry name" value="Formamidopyrimidine-DNA glycosylase"/>
    <property type="match status" value="1"/>
</dbReference>
<evidence type="ECO:0000256" key="14">
    <source>
        <dbReference type="ARBA" id="ARBA00044632"/>
    </source>
</evidence>
<dbReference type="GO" id="GO:0034039">
    <property type="term" value="F:8-oxo-7,8-dihydroguanine DNA N-glycosylase activity"/>
    <property type="evidence" value="ECO:0007669"/>
    <property type="project" value="TreeGrafter"/>
</dbReference>
<comment type="catalytic activity">
    <reaction evidence="1 15">
        <text>Hydrolysis of DNA containing ring-opened 7-methylguanine residues, releasing 2,6-diamino-4-hydroxy-5-(N-methyl)formamidopyrimidine.</text>
        <dbReference type="EC" id="3.2.2.23"/>
    </reaction>
</comment>
<dbReference type="InterPro" id="IPR015886">
    <property type="entry name" value="H2TH_FPG"/>
</dbReference>
<name>A0AAE3CK22_9PROT</name>
<dbReference type="SUPFAM" id="SSF81624">
    <property type="entry name" value="N-terminal domain of MutM-like DNA repair proteins"/>
    <property type="match status" value="1"/>
</dbReference>
<dbReference type="GO" id="GO:0003684">
    <property type="term" value="F:damaged DNA binding"/>
    <property type="evidence" value="ECO:0007669"/>
    <property type="project" value="InterPro"/>
</dbReference>
<evidence type="ECO:0000256" key="15">
    <source>
        <dbReference type="HAMAP-Rule" id="MF_00103"/>
    </source>
</evidence>
<feature type="domain" description="FPG-type" evidence="16">
    <location>
        <begin position="236"/>
        <end position="270"/>
    </location>
</feature>
<dbReference type="NCBIfam" id="TIGR00577">
    <property type="entry name" value="fpg"/>
    <property type="match status" value="1"/>
</dbReference>
<sequence>MPELPEVEVTRRGIEPHLVGRRIAAVAVRETRLRRPVNDDLAARLQGQRIARLHRRGKYLLADLDRGQLLLHLGMSGHLRVVPQDTLVQRHDHVDLLLEDGNCLRFHDPRRFGLLLWGEDWTSDPLLQGLGPEPLGSEFDADYLFARSRRHQQPIKSFLMDAHVVVGVGNIYANESLFRAGIDPRRAAGRIALPRFRRLHQAIVEILQEAIIAGGTTLRDFTRPDGRKGYFRLSLAVYGREKEPCIRCGKALRAARIGGRSSFYCGQCQR</sequence>
<evidence type="ECO:0000256" key="7">
    <source>
        <dbReference type="ARBA" id="ARBA00022801"/>
    </source>
</evidence>
<dbReference type="Pfam" id="PF06831">
    <property type="entry name" value="H2TH"/>
    <property type="match status" value="1"/>
</dbReference>
<dbReference type="SMART" id="SM00898">
    <property type="entry name" value="Fapy_DNA_glyco"/>
    <property type="match status" value="1"/>
</dbReference>
<evidence type="ECO:0000256" key="13">
    <source>
        <dbReference type="ARBA" id="ARBA00023295"/>
    </source>
</evidence>
<dbReference type="InterPro" id="IPR010979">
    <property type="entry name" value="Ribosomal_uS13-like_H2TH"/>
</dbReference>
<keyword evidence="11 15" id="KW-0456">Lyase</keyword>
<comment type="cofactor">
    <cofactor evidence="15">
        <name>Zn(2+)</name>
        <dbReference type="ChEBI" id="CHEBI:29105"/>
    </cofactor>
    <text evidence="15">Binds 1 zinc ion per subunit.</text>
</comment>
<evidence type="ECO:0000256" key="2">
    <source>
        <dbReference type="ARBA" id="ARBA00009409"/>
    </source>
</evidence>
<dbReference type="AlphaFoldDB" id="A0AAE3CK22"/>
<dbReference type="EMBL" id="JAAXYO010000133">
    <property type="protein sequence ID" value="MBU2788314.1"/>
    <property type="molecule type" value="Genomic_DNA"/>
</dbReference>
<evidence type="ECO:0000256" key="3">
    <source>
        <dbReference type="ARBA" id="ARBA00011245"/>
    </source>
</evidence>
<evidence type="ECO:0000256" key="4">
    <source>
        <dbReference type="ARBA" id="ARBA00022723"/>
    </source>
</evidence>
<keyword evidence="4 15" id="KW-0479">Metal-binding</keyword>
<dbReference type="PROSITE" id="PS51068">
    <property type="entry name" value="FPG_CAT"/>
    <property type="match status" value="1"/>
</dbReference>
<dbReference type="InterPro" id="IPR015887">
    <property type="entry name" value="DNA_glyclase_Znf_dom_DNA_BS"/>
</dbReference>
<dbReference type="NCBIfam" id="NF002211">
    <property type="entry name" value="PRK01103.1"/>
    <property type="match status" value="1"/>
</dbReference>
<accession>A0AAE3CK22</accession>
<dbReference type="Gene3D" id="1.10.8.50">
    <property type="match status" value="1"/>
</dbReference>
<dbReference type="Pfam" id="PF06827">
    <property type="entry name" value="zf-FPG_IleRS"/>
    <property type="match status" value="1"/>
</dbReference>
<dbReference type="GO" id="GO:0006284">
    <property type="term" value="P:base-excision repair"/>
    <property type="evidence" value="ECO:0007669"/>
    <property type="project" value="InterPro"/>
</dbReference>
<dbReference type="GO" id="GO:0140078">
    <property type="term" value="F:class I DNA-(apurinic or apyrimidinic site) endonuclease activity"/>
    <property type="evidence" value="ECO:0007669"/>
    <property type="project" value="UniProtKB-EC"/>
</dbReference>
<dbReference type="InterPro" id="IPR020629">
    <property type="entry name" value="FPG_Glyclase"/>
</dbReference>
<feature type="active site" description="Proton donor; for beta-elimination activity" evidence="15">
    <location>
        <position position="58"/>
    </location>
</feature>
<comment type="catalytic activity">
    <reaction evidence="14 15">
        <text>2'-deoxyribonucleotide-(2'-deoxyribose 5'-phosphate)-2'-deoxyribonucleotide-DNA = a 3'-end 2'-deoxyribonucleotide-(2,3-dehydro-2,3-deoxyribose 5'-phosphate)-DNA + a 5'-end 5'-phospho-2'-deoxyribonucleoside-DNA + H(+)</text>
        <dbReference type="Rhea" id="RHEA:66592"/>
        <dbReference type="Rhea" id="RHEA-COMP:13180"/>
        <dbReference type="Rhea" id="RHEA-COMP:16897"/>
        <dbReference type="Rhea" id="RHEA-COMP:17067"/>
        <dbReference type="ChEBI" id="CHEBI:15378"/>
        <dbReference type="ChEBI" id="CHEBI:136412"/>
        <dbReference type="ChEBI" id="CHEBI:157695"/>
        <dbReference type="ChEBI" id="CHEBI:167181"/>
        <dbReference type="EC" id="4.2.99.18"/>
    </reaction>
</comment>
<dbReference type="PANTHER" id="PTHR22993:SF9">
    <property type="entry name" value="FORMAMIDOPYRIMIDINE-DNA GLYCOSYLASE"/>
    <property type="match status" value="1"/>
</dbReference>
<evidence type="ECO:0000313" key="18">
    <source>
        <dbReference type="EMBL" id="MBU2788314.1"/>
    </source>
</evidence>
<dbReference type="PROSITE" id="PS01242">
    <property type="entry name" value="ZF_FPG_1"/>
    <property type="match status" value="1"/>
</dbReference>
<dbReference type="InterPro" id="IPR035937">
    <property type="entry name" value="FPG_N"/>
</dbReference>
<comment type="subunit">
    <text evidence="3 15">Monomer.</text>
</comment>
<dbReference type="InterPro" id="IPR012319">
    <property type="entry name" value="FPG_cat"/>
</dbReference>
<reference evidence="18" key="1">
    <citation type="journal article" date="2021" name="ISME J.">
        <title>Genomic evolution of the class Acidithiobacillia: deep-branching Proteobacteria living in extreme acidic conditions.</title>
        <authorList>
            <person name="Moya-Beltran A."/>
            <person name="Beard S."/>
            <person name="Rojas-Villalobos C."/>
            <person name="Issotta F."/>
            <person name="Gallardo Y."/>
            <person name="Ulloa R."/>
            <person name="Giaveno A."/>
            <person name="Degli Esposti M."/>
            <person name="Johnson D.B."/>
            <person name="Quatrini R."/>
        </authorList>
    </citation>
    <scope>NUCLEOTIDE SEQUENCE</scope>
    <source>
        <strain evidence="18">VAN18-1</strain>
    </source>
</reference>
<evidence type="ECO:0000313" key="19">
    <source>
        <dbReference type="Proteomes" id="UP001197378"/>
    </source>
</evidence>
<gene>
    <name evidence="15 18" type="primary">mutM</name>
    <name evidence="15" type="synonym">fpg</name>
    <name evidence="18" type="ORF">HFQ13_08875</name>
</gene>
<evidence type="ECO:0000256" key="1">
    <source>
        <dbReference type="ARBA" id="ARBA00001668"/>
    </source>
</evidence>
<comment type="function">
    <text evidence="15">Involved in base excision repair of DNA damaged by oxidation or by mutagenic agents. Acts as DNA glycosylase that recognizes and removes damaged bases. Has a preference for oxidized purines, such as 7,8-dihydro-8-oxoguanine (8-oxoG). Has AP (apurinic/apyrimidinic) lyase activity and introduces nicks in the DNA strand. Cleaves the DNA backbone by beta-delta elimination to generate a single-strand break at the site of the removed base with both 3'- and 5'-phosphates.</text>
</comment>
<feature type="domain" description="Formamidopyrimidine-DNA glycosylase catalytic" evidence="17">
    <location>
        <begin position="2"/>
        <end position="113"/>
    </location>
</feature>
<organism evidence="18 19">
    <name type="scientific">Igneacidithiobacillus copahuensis</name>
    <dbReference type="NCBI Taxonomy" id="2724909"/>
    <lineage>
        <taxon>Bacteria</taxon>
        <taxon>Pseudomonadati</taxon>
        <taxon>Pseudomonadota</taxon>
        <taxon>Acidithiobacillia</taxon>
        <taxon>Acidithiobacillales</taxon>
        <taxon>Acidithiobacillaceae</taxon>
        <taxon>Igneacidithiobacillus</taxon>
    </lineage>
</organism>
<evidence type="ECO:0000256" key="10">
    <source>
        <dbReference type="ARBA" id="ARBA00023204"/>
    </source>
</evidence>
<dbReference type="FunFam" id="1.10.8.50:FF:000003">
    <property type="entry name" value="Formamidopyrimidine-DNA glycosylase"/>
    <property type="match status" value="1"/>
</dbReference>
<feature type="binding site" evidence="15">
    <location>
        <position position="91"/>
    </location>
    <ligand>
        <name>DNA</name>
        <dbReference type="ChEBI" id="CHEBI:16991"/>
    </ligand>
</feature>
<feature type="active site" description="Proton donor" evidence="15">
    <location>
        <position position="3"/>
    </location>
</feature>
<dbReference type="RefSeq" id="WP_215871354.1">
    <property type="nucleotide sequence ID" value="NZ_JAAXYO010000133.1"/>
</dbReference>
<feature type="active site" description="Schiff-base intermediate with DNA" evidence="15">
    <location>
        <position position="2"/>
    </location>
</feature>